<reference evidence="1 2" key="1">
    <citation type="submission" date="2022-03" db="EMBL/GenBank/DDBJ databases">
        <title>Genome data of Colletotrichum spp.</title>
        <authorList>
            <person name="Utami Y.D."/>
            <person name="Hiruma K."/>
        </authorList>
    </citation>
    <scope>NUCLEOTIDE SEQUENCE [LARGE SCALE GENOMIC DNA]</scope>
    <source>
        <strain evidence="1 2">MAFF 239500</strain>
    </source>
</reference>
<organism evidence="1 2">
    <name type="scientific">Colletotrichum spaethianum</name>
    <dbReference type="NCBI Taxonomy" id="700344"/>
    <lineage>
        <taxon>Eukaryota</taxon>
        <taxon>Fungi</taxon>
        <taxon>Dikarya</taxon>
        <taxon>Ascomycota</taxon>
        <taxon>Pezizomycotina</taxon>
        <taxon>Sordariomycetes</taxon>
        <taxon>Hypocreomycetidae</taxon>
        <taxon>Glomerellales</taxon>
        <taxon>Glomerellaceae</taxon>
        <taxon>Colletotrichum</taxon>
        <taxon>Colletotrichum spaethianum species complex</taxon>
    </lineage>
</organism>
<protein>
    <submittedName>
        <fullName evidence="1">Uncharacterized protein</fullName>
    </submittedName>
</protein>
<dbReference type="Proteomes" id="UP001055115">
    <property type="component" value="Unassembled WGS sequence"/>
</dbReference>
<dbReference type="Pfam" id="PF14388">
    <property type="entry name" value="DUF4419"/>
    <property type="match status" value="1"/>
</dbReference>
<sequence length="63" mass="7010">MVASFDRPDDVDARGFWARACHSASGNMSGRVVHLSGWLTAFFWWRADGATQKAYSDKELADS</sequence>
<name>A0AA37P928_9PEZI</name>
<keyword evidence="2" id="KW-1185">Reference proteome</keyword>
<dbReference type="InterPro" id="IPR025533">
    <property type="entry name" value="DUF4419"/>
</dbReference>
<evidence type="ECO:0000313" key="2">
    <source>
        <dbReference type="Proteomes" id="UP001055115"/>
    </source>
</evidence>
<proteinExistence type="predicted"/>
<comment type="caution">
    <text evidence="1">The sequence shown here is derived from an EMBL/GenBank/DDBJ whole genome shotgun (WGS) entry which is preliminary data.</text>
</comment>
<dbReference type="RefSeq" id="XP_049130241.1">
    <property type="nucleotide sequence ID" value="XM_049274284.1"/>
</dbReference>
<dbReference type="EMBL" id="BQXU01000021">
    <property type="protein sequence ID" value="GKT47891.1"/>
    <property type="molecule type" value="Genomic_DNA"/>
</dbReference>
<accession>A0AA37P928</accession>
<dbReference type="AlphaFoldDB" id="A0AA37P928"/>
<gene>
    <name evidence="1" type="ORF">ColSpa_08072</name>
</gene>
<evidence type="ECO:0000313" key="1">
    <source>
        <dbReference type="EMBL" id="GKT47891.1"/>
    </source>
</evidence>
<dbReference type="GeneID" id="73328874"/>